<dbReference type="EMBL" id="FNJI01000003">
    <property type="protein sequence ID" value="SDO54694.1"/>
    <property type="molecule type" value="Genomic_DNA"/>
</dbReference>
<dbReference type="GO" id="GO:0016625">
    <property type="term" value="F:oxidoreductase activity, acting on the aldehyde or oxo group of donors, iron-sulfur protein as acceptor"/>
    <property type="evidence" value="ECO:0007669"/>
    <property type="project" value="InterPro"/>
</dbReference>
<evidence type="ECO:0000313" key="3">
    <source>
        <dbReference type="Proteomes" id="UP000199073"/>
    </source>
</evidence>
<organism evidence="2 3">
    <name type="scientific">Desulforhopalus singaporensis</name>
    <dbReference type="NCBI Taxonomy" id="91360"/>
    <lineage>
        <taxon>Bacteria</taxon>
        <taxon>Pseudomonadati</taxon>
        <taxon>Thermodesulfobacteriota</taxon>
        <taxon>Desulfobulbia</taxon>
        <taxon>Desulfobulbales</taxon>
        <taxon>Desulfocapsaceae</taxon>
        <taxon>Desulforhopalus</taxon>
    </lineage>
</organism>
<dbReference type="RefSeq" id="WP_176761046.1">
    <property type="nucleotide sequence ID" value="NZ_FNJI01000003.1"/>
</dbReference>
<feature type="domain" description="Aldehyde ferredoxin oxidoreductase N-terminal" evidence="1">
    <location>
        <begin position="5"/>
        <end position="207"/>
    </location>
</feature>
<dbReference type="Pfam" id="PF02730">
    <property type="entry name" value="AFOR_N"/>
    <property type="match status" value="1"/>
</dbReference>
<dbReference type="PANTHER" id="PTHR30038:SF7">
    <property type="entry name" value="TUNGSTEN-CONTAINING GLYCERALDEHYDE-3-PHOSPHATE:FERREDOXIN OXIDOREDUCTASE"/>
    <property type="match status" value="1"/>
</dbReference>
<protein>
    <submittedName>
        <fullName evidence="2">Aldehyde ferredoxin oxidoreductase, N-terminal domain</fullName>
    </submittedName>
</protein>
<keyword evidence="3" id="KW-1185">Reference proteome</keyword>
<dbReference type="SMART" id="SM00790">
    <property type="entry name" value="AFOR_N"/>
    <property type="match status" value="1"/>
</dbReference>
<dbReference type="Proteomes" id="UP000199073">
    <property type="component" value="Unassembled WGS sequence"/>
</dbReference>
<evidence type="ECO:0000259" key="1">
    <source>
        <dbReference type="SMART" id="SM00790"/>
    </source>
</evidence>
<dbReference type="InterPro" id="IPR013983">
    <property type="entry name" value="Ald_Fedxn_OxRdtase_N"/>
</dbReference>
<sequence length="310" mass="33739">MEYMYGGTLLRVDLSTGEIRRTPTADYADLWLGARGINSRILYEETTGDTDPLGPENVILFSIGPFTGTMVPGSGRVEIAAKSPVTGFQGMSNMGGYWGPELKYAGYDSVVVKGAAEKLVYISIYNDKVEIRDASHLAGKDTFETQDLIREELKDPEVEVVCIGPAGENLIGYASVQNRLGNAAGRTGMGTVMGAKNLKAIAVRGTRGVRVAQPEKFMELCLEALAEQKPLIGMAKTTDAIGNDPPSWGETLGNYEATQWVKQKELRGGHKPFWEKHKNRQGLGIAGCFNCQVRCMDYYDNSDLGPVVVN</sequence>
<dbReference type="GO" id="GO:0051536">
    <property type="term" value="F:iron-sulfur cluster binding"/>
    <property type="evidence" value="ECO:0007669"/>
    <property type="project" value="InterPro"/>
</dbReference>
<dbReference type="AlphaFoldDB" id="A0A1H0KFG9"/>
<reference evidence="2 3" key="1">
    <citation type="submission" date="2016-10" db="EMBL/GenBank/DDBJ databases">
        <authorList>
            <person name="de Groot N.N."/>
        </authorList>
    </citation>
    <scope>NUCLEOTIDE SEQUENCE [LARGE SCALE GENOMIC DNA]</scope>
    <source>
        <strain evidence="2 3">DSM 12130</strain>
    </source>
</reference>
<evidence type="ECO:0000313" key="2">
    <source>
        <dbReference type="EMBL" id="SDO54694.1"/>
    </source>
</evidence>
<accession>A0A1H0KFG9</accession>
<dbReference type="SUPFAM" id="SSF56228">
    <property type="entry name" value="Aldehyde ferredoxin oxidoreductase, N-terminal domain"/>
    <property type="match status" value="1"/>
</dbReference>
<dbReference type="InterPro" id="IPR051919">
    <property type="entry name" value="W-dependent_AOR"/>
</dbReference>
<gene>
    <name evidence="2" type="ORF">SAMN05660330_00482</name>
</gene>
<name>A0A1H0KFG9_9BACT</name>
<dbReference type="Gene3D" id="3.60.9.10">
    <property type="entry name" value="Aldehyde ferredoxin oxidoreductase, N-terminal domain"/>
    <property type="match status" value="1"/>
</dbReference>
<dbReference type="STRING" id="91360.SAMN05660330_00482"/>
<dbReference type="PANTHER" id="PTHR30038">
    <property type="entry name" value="ALDEHYDE FERREDOXIN OXIDOREDUCTASE"/>
    <property type="match status" value="1"/>
</dbReference>
<dbReference type="InterPro" id="IPR036503">
    <property type="entry name" value="Ald_Fedxn_OxRdtase_N_sf"/>
</dbReference>
<proteinExistence type="predicted"/>